<reference evidence="15 16" key="1">
    <citation type="submission" date="2018-04" db="EMBL/GenBank/DDBJ databases">
        <title>Complete genome uncultured novel isolate.</title>
        <authorList>
            <person name="Merlino G."/>
        </authorList>
    </citation>
    <scope>NUCLEOTIDE SEQUENCE [LARGE SCALE GENOMIC DNA]</scope>
    <source>
        <strain evidence="16">R1DC9</strain>
    </source>
</reference>
<dbReference type="Gene3D" id="3.30.565.10">
    <property type="entry name" value="Histidine kinase-like ATPase, C-terminal domain"/>
    <property type="match status" value="1"/>
</dbReference>
<feature type="transmembrane region" description="Helical" evidence="13">
    <location>
        <begin position="310"/>
        <end position="332"/>
    </location>
</feature>
<dbReference type="GO" id="GO:0016020">
    <property type="term" value="C:membrane"/>
    <property type="evidence" value="ECO:0007669"/>
    <property type="project" value="UniProtKB-SubCell"/>
</dbReference>
<evidence type="ECO:0000259" key="14">
    <source>
        <dbReference type="PROSITE" id="PS50109"/>
    </source>
</evidence>
<feature type="transmembrane region" description="Helical" evidence="13">
    <location>
        <begin position="257"/>
        <end position="277"/>
    </location>
</feature>
<dbReference type="GO" id="GO:0030295">
    <property type="term" value="F:protein kinase activator activity"/>
    <property type="evidence" value="ECO:0007669"/>
    <property type="project" value="TreeGrafter"/>
</dbReference>
<dbReference type="InterPro" id="IPR036890">
    <property type="entry name" value="HATPase_C_sf"/>
</dbReference>
<dbReference type="CDD" id="cd06174">
    <property type="entry name" value="MFS"/>
    <property type="match status" value="1"/>
</dbReference>
<dbReference type="InterPro" id="IPR003661">
    <property type="entry name" value="HisK_dim/P_dom"/>
</dbReference>
<evidence type="ECO:0000256" key="8">
    <source>
        <dbReference type="ARBA" id="ARBA00022777"/>
    </source>
</evidence>
<dbReference type="InterPro" id="IPR005467">
    <property type="entry name" value="His_kinase_dom"/>
</dbReference>
<dbReference type="PANTHER" id="PTHR42878">
    <property type="entry name" value="TWO-COMPONENT HISTIDINE KINASE"/>
    <property type="match status" value="1"/>
</dbReference>
<keyword evidence="16" id="KW-1185">Reference proteome</keyword>
<feature type="domain" description="Histidine kinase" evidence="14">
    <location>
        <begin position="580"/>
        <end position="793"/>
    </location>
</feature>
<keyword evidence="7" id="KW-0547">Nucleotide-binding</keyword>
<keyword evidence="5" id="KW-0808">Transferase</keyword>
<dbReference type="GO" id="GO:0005524">
    <property type="term" value="F:ATP binding"/>
    <property type="evidence" value="ECO:0007669"/>
    <property type="project" value="UniProtKB-KW"/>
</dbReference>
<evidence type="ECO:0000256" key="12">
    <source>
        <dbReference type="ARBA" id="ARBA00023136"/>
    </source>
</evidence>
<name>A0A4D7K1A3_9BACT</name>
<dbReference type="SMART" id="SM00387">
    <property type="entry name" value="HATPase_c"/>
    <property type="match status" value="1"/>
</dbReference>
<dbReference type="InterPro" id="IPR011623">
    <property type="entry name" value="7TMR_DISM_rcpt_extracell_dom1"/>
</dbReference>
<dbReference type="Gene3D" id="1.10.287.130">
    <property type="match status" value="1"/>
</dbReference>
<dbReference type="Pfam" id="PF07695">
    <property type="entry name" value="7TMR-DISM_7TM"/>
    <property type="match status" value="1"/>
</dbReference>
<dbReference type="NCBIfam" id="TIGR00229">
    <property type="entry name" value="sensory_box"/>
    <property type="match status" value="1"/>
</dbReference>
<evidence type="ECO:0000256" key="7">
    <source>
        <dbReference type="ARBA" id="ARBA00022741"/>
    </source>
</evidence>
<keyword evidence="9" id="KW-0067">ATP-binding</keyword>
<dbReference type="EMBL" id="CP028923">
    <property type="protein sequence ID" value="QCK14644.1"/>
    <property type="molecule type" value="Genomic_DNA"/>
</dbReference>
<evidence type="ECO:0000313" key="16">
    <source>
        <dbReference type="Proteomes" id="UP000298616"/>
    </source>
</evidence>
<dbReference type="SUPFAM" id="SSF55874">
    <property type="entry name" value="ATPase domain of HSP90 chaperone/DNA topoisomerase II/histidine kinase"/>
    <property type="match status" value="1"/>
</dbReference>
<dbReference type="GO" id="GO:0000155">
    <property type="term" value="F:phosphorelay sensor kinase activity"/>
    <property type="evidence" value="ECO:0007669"/>
    <property type="project" value="InterPro"/>
</dbReference>
<evidence type="ECO:0000256" key="3">
    <source>
        <dbReference type="ARBA" id="ARBA00012438"/>
    </source>
</evidence>
<evidence type="ECO:0000256" key="10">
    <source>
        <dbReference type="ARBA" id="ARBA00022989"/>
    </source>
</evidence>
<dbReference type="Pfam" id="PF00512">
    <property type="entry name" value="HisKA"/>
    <property type="match status" value="1"/>
</dbReference>
<dbReference type="Pfam" id="PF02518">
    <property type="entry name" value="HATPase_c"/>
    <property type="match status" value="1"/>
</dbReference>
<proteinExistence type="predicted"/>
<evidence type="ECO:0000256" key="11">
    <source>
        <dbReference type="ARBA" id="ARBA00023012"/>
    </source>
</evidence>
<accession>A0A4D7K1A3</accession>
<dbReference type="PROSITE" id="PS50109">
    <property type="entry name" value="HIS_KIN"/>
    <property type="match status" value="1"/>
</dbReference>
<keyword evidence="4" id="KW-0597">Phosphoprotein</keyword>
<gene>
    <name evidence="15" type="ORF">DCC35_07755</name>
</gene>
<evidence type="ECO:0000313" key="15">
    <source>
        <dbReference type="EMBL" id="QCK14644.1"/>
    </source>
</evidence>
<dbReference type="InterPro" id="IPR000014">
    <property type="entry name" value="PAS"/>
</dbReference>
<evidence type="ECO:0000256" key="6">
    <source>
        <dbReference type="ARBA" id="ARBA00022692"/>
    </source>
</evidence>
<evidence type="ECO:0000256" key="5">
    <source>
        <dbReference type="ARBA" id="ARBA00022679"/>
    </source>
</evidence>
<feature type="transmembrane region" description="Helical" evidence="13">
    <location>
        <begin position="218"/>
        <end position="237"/>
    </location>
</feature>
<dbReference type="SMART" id="SM00388">
    <property type="entry name" value="HisKA"/>
    <property type="match status" value="1"/>
</dbReference>
<organism evidence="15 16">
    <name type="scientific">Mangrovivirga cuniculi</name>
    <dbReference type="NCBI Taxonomy" id="2715131"/>
    <lineage>
        <taxon>Bacteria</taxon>
        <taxon>Pseudomonadati</taxon>
        <taxon>Bacteroidota</taxon>
        <taxon>Cytophagia</taxon>
        <taxon>Cytophagales</taxon>
        <taxon>Mangrovivirgaceae</taxon>
        <taxon>Mangrovivirga</taxon>
    </lineage>
</organism>
<keyword evidence="10 13" id="KW-1133">Transmembrane helix</keyword>
<keyword evidence="12 13" id="KW-0472">Membrane</keyword>
<evidence type="ECO:0000256" key="9">
    <source>
        <dbReference type="ARBA" id="ARBA00022840"/>
    </source>
</evidence>
<evidence type="ECO:0000256" key="2">
    <source>
        <dbReference type="ARBA" id="ARBA00004141"/>
    </source>
</evidence>
<protein>
    <recommendedName>
        <fullName evidence="3">histidine kinase</fullName>
        <ecNumber evidence="3">2.7.13.3</ecNumber>
    </recommendedName>
</protein>
<dbReference type="PRINTS" id="PR00344">
    <property type="entry name" value="BCTRLSENSOR"/>
</dbReference>
<evidence type="ECO:0000256" key="13">
    <source>
        <dbReference type="SAM" id="Phobius"/>
    </source>
</evidence>
<feature type="transmembrane region" description="Helical" evidence="13">
    <location>
        <begin position="188"/>
        <end position="211"/>
    </location>
</feature>
<dbReference type="InterPro" id="IPR004358">
    <property type="entry name" value="Sig_transdc_His_kin-like_C"/>
</dbReference>
<dbReference type="CDD" id="cd00082">
    <property type="entry name" value="HisKA"/>
    <property type="match status" value="1"/>
</dbReference>
<dbReference type="SUPFAM" id="SSF55785">
    <property type="entry name" value="PYP-like sensor domain (PAS domain)"/>
    <property type="match status" value="1"/>
</dbReference>
<dbReference type="Gene3D" id="3.30.450.20">
    <property type="entry name" value="PAS domain"/>
    <property type="match status" value="1"/>
</dbReference>
<sequence length="793" mass="91472">MEFKYFRVKRAFFYISIILFIFKGTASAASIDTIYLSDLNKKLIVADDIHVFQSTRDIDLNKIDYRNQKWKNIDSIFQSKPTELYTYILISINNDTDLDKEVFFDLDDPSIYDVYGILIDHNTGEKIDYRSGLAAGKLKNTNNTDNAFKFQLSEGHQYTFIAKLTLKNFTSLSSELYSVEGYSNETSIHFLIFGIYYGLITAIIIYALFFYISSGFRWFLYFAIATFFFSIVTGAYDGFTGFLLPWFVKLFNGYHDLVSGGLSNIFTLLFAASFLGIKSFKNNFFKVFAFLIAANLLSFIFYFFIPDVGFYIVISNAIIGAPLITATSIYYYKKGDKSLIYLVLAYLIFSIFIFISALYLFRAIPANKFTYYSLHIGYTIHLLFLSVVLIERIRSIRKEVDQQKILNAINERKMFERFNQDLEDTVNTRTQDLAIKEVNLRTILENNDIGIWLTNTQLRVIECNHKAKEFIYHLNKYVNFGIDTNLNEVLHDIPVMNSWFKRYENALNGQEITFEYSYNIKGETRYLEVQLFPILASGNVSGVATFLNDITDHKIKENTLEKTNNELSRVNSELDKFVYGASHDLKAPLGSLKGLIYLLKHETDQSAIDEYFSRMEGSIDRMESFIKDLVNYSRNSRAELVIEEVEPEKIVNEIIENLRYNEDYKNVTLDTRFNLNDGTIYSDINRIKVILSNIIGNALKYHDPEKVNPHVKICVSMIDNKLKVVVEDNGLGIDEEHKNKIFDMFYRAHDSSEGTGLGLFIVKETVEKLDGELSLNTKAGEGSKFTILLPNLR</sequence>
<dbReference type="SUPFAM" id="SSF47384">
    <property type="entry name" value="Homodimeric domain of signal transducing histidine kinase"/>
    <property type="match status" value="1"/>
</dbReference>
<dbReference type="CDD" id="cd00130">
    <property type="entry name" value="PAS"/>
    <property type="match status" value="1"/>
</dbReference>
<comment type="subcellular location">
    <subcellularLocation>
        <location evidence="2">Membrane</location>
        <topology evidence="2">Multi-pass membrane protein</topology>
    </subcellularLocation>
</comment>
<dbReference type="PANTHER" id="PTHR42878:SF7">
    <property type="entry name" value="SENSOR HISTIDINE KINASE GLRK"/>
    <property type="match status" value="1"/>
</dbReference>
<dbReference type="InterPro" id="IPR036097">
    <property type="entry name" value="HisK_dim/P_sf"/>
</dbReference>
<dbReference type="KEGG" id="fpf:DCC35_07755"/>
<feature type="transmembrane region" description="Helical" evidence="13">
    <location>
        <begin position="339"/>
        <end position="360"/>
    </location>
</feature>
<dbReference type="AlphaFoldDB" id="A0A4D7K1A3"/>
<dbReference type="CDD" id="cd00075">
    <property type="entry name" value="HATPase"/>
    <property type="match status" value="1"/>
</dbReference>
<comment type="catalytic activity">
    <reaction evidence="1">
        <text>ATP + protein L-histidine = ADP + protein N-phospho-L-histidine.</text>
        <dbReference type="EC" id="2.7.13.3"/>
    </reaction>
</comment>
<dbReference type="GO" id="GO:0000156">
    <property type="term" value="F:phosphorelay response regulator activity"/>
    <property type="evidence" value="ECO:0007669"/>
    <property type="project" value="TreeGrafter"/>
</dbReference>
<dbReference type="EC" id="2.7.13.3" evidence="3"/>
<feature type="transmembrane region" description="Helical" evidence="13">
    <location>
        <begin position="284"/>
        <end position="304"/>
    </location>
</feature>
<feature type="transmembrane region" description="Helical" evidence="13">
    <location>
        <begin position="372"/>
        <end position="390"/>
    </location>
</feature>
<keyword evidence="11" id="KW-0902">Two-component regulatory system</keyword>
<evidence type="ECO:0000256" key="1">
    <source>
        <dbReference type="ARBA" id="ARBA00000085"/>
    </source>
</evidence>
<dbReference type="InterPro" id="IPR003594">
    <property type="entry name" value="HATPase_dom"/>
</dbReference>
<keyword evidence="8" id="KW-0418">Kinase</keyword>
<dbReference type="InterPro" id="IPR050351">
    <property type="entry name" value="BphY/WalK/GraS-like"/>
</dbReference>
<dbReference type="GO" id="GO:0007234">
    <property type="term" value="P:osmosensory signaling via phosphorelay pathway"/>
    <property type="evidence" value="ECO:0007669"/>
    <property type="project" value="TreeGrafter"/>
</dbReference>
<dbReference type="Proteomes" id="UP000298616">
    <property type="component" value="Chromosome"/>
</dbReference>
<dbReference type="InterPro" id="IPR035965">
    <property type="entry name" value="PAS-like_dom_sf"/>
</dbReference>
<dbReference type="FunFam" id="3.30.565.10:FF:000006">
    <property type="entry name" value="Sensor histidine kinase WalK"/>
    <property type="match status" value="1"/>
</dbReference>
<evidence type="ECO:0000256" key="4">
    <source>
        <dbReference type="ARBA" id="ARBA00022553"/>
    </source>
</evidence>
<keyword evidence="6 13" id="KW-0812">Transmembrane</keyword>